<evidence type="ECO:0000313" key="1">
    <source>
        <dbReference type="EMBL" id="KAK6540120.1"/>
    </source>
</evidence>
<reference evidence="1 2" key="1">
    <citation type="submission" date="2019-10" db="EMBL/GenBank/DDBJ databases">
        <authorList>
            <person name="Palmer J.M."/>
        </authorList>
    </citation>
    <scope>NUCLEOTIDE SEQUENCE [LARGE SCALE GENOMIC DNA]</scope>
    <source>
        <strain evidence="1 2">TWF694</strain>
    </source>
</reference>
<gene>
    <name evidence="1" type="ORF">TWF694_008942</name>
</gene>
<organism evidence="1 2">
    <name type="scientific">Orbilia ellipsospora</name>
    <dbReference type="NCBI Taxonomy" id="2528407"/>
    <lineage>
        <taxon>Eukaryota</taxon>
        <taxon>Fungi</taxon>
        <taxon>Dikarya</taxon>
        <taxon>Ascomycota</taxon>
        <taxon>Pezizomycotina</taxon>
        <taxon>Orbiliomycetes</taxon>
        <taxon>Orbiliales</taxon>
        <taxon>Orbiliaceae</taxon>
        <taxon>Orbilia</taxon>
    </lineage>
</organism>
<name>A0AAV9XED9_9PEZI</name>
<protein>
    <submittedName>
        <fullName evidence="1">Uncharacterized protein</fullName>
    </submittedName>
</protein>
<accession>A0AAV9XED9</accession>
<evidence type="ECO:0000313" key="2">
    <source>
        <dbReference type="Proteomes" id="UP001365542"/>
    </source>
</evidence>
<dbReference type="Proteomes" id="UP001365542">
    <property type="component" value="Unassembled WGS sequence"/>
</dbReference>
<dbReference type="EMBL" id="JAVHJO010000005">
    <property type="protein sequence ID" value="KAK6540120.1"/>
    <property type="molecule type" value="Genomic_DNA"/>
</dbReference>
<sequence>MMVDDGAHSDKDNDVQMETAMKMVMPKGDLDGNFTAIDDTWALDSGWCTEF</sequence>
<comment type="caution">
    <text evidence="1">The sequence shown here is derived from an EMBL/GenBank/DDBJ whole genome shotgun (WGS) entry which is preliminary data.</text>
</comment>
<dbReference type="AlphaFoldDB" id="A0AAV9XED9"/>
<proteinExistence type="predicted"/>
<keyword evidence="2" id="KW-1185">Reference proteome</keyword>